<dbReference type="STRING" id="1424294.Gferi_05605"/>
<accession>A0A1D8GDT7</accession>
<name>A0A1D8GDT7_9FIRM</name>
<keyword evidence="1" id="KW-1133">Transmembrane helix</keyword>
<keyword evidence="1" id="KW-0472">Membrane</keyword>
<dbReference type="KEGG" id="gfe:Gferi_05605"/>
<feature type="transmembrane region" description="Helical" evidence="1">
    <location>
        <begin position="38"/>
        <end position="55"/>
    </location>
</feature>
<dbReference type="EMBL" id="CP017269">
    <property type="protein sequence ID" value="AOT69080.1"/>
    <property type="molecule type" value="Genomic_DNA"/>
</dbReference>
<reference evidence="2 3" key="1">
    <citation type="submission" date="2016-09" db="EMBL/GenBank/DDBJ databases">
        <title>Genomic analysis reveals versatility of anaerobic energy metabolism of Geosporobacter ferrireducens IRF9 of phylum Firmicutes.</title>
        <authorList>
            <person name="Kim S.-J."/>
        </authorList>
    </citation>
    <scope>NUCLEOTIDE SEQUENCE [LARGE SCALE GENOMIC DNA]</scope>
    <source>
        <strain evidence="2 3">IRF9</strain>
    </source>
</reference>
<dbReference type="AlphaFoldDB" id="A0A1D8GDT7"/>
<evidence type="ECO:0000313" key="3">
    <source>
        <dbReference type="Proteomes" id="UP000095743"/>
    </source>
</evidence>
<keyword evidence="1" id="KW-0812">Transmembrane</keyword>
<organism evidence="2 3">
    <name type="scientific">Geosporobacter ferrireducens</name>
    <dbReference type="NCBI Taxonomy" id="1424294"/>
    <lineage>
        <taxon>Bacteria</taxon>
        <taxon>Bacillati</taxon>
        <taxon>Bacillota</taxon>
        <taxon>Clostridia</taxon>
        <taxon>Peptostreptococcales</taxon>
        <taxon>Thermotaleaceae</taxon>
        <taxon>Geosporobacter</taxon>
    </lineage>
</organism>
<protein>
    <submittedName>
        <fullName evidence="2">Uncharacterized protein</fullName>
    </submittedName>
</protein>
<sequence>MYFLMAITKCVLSVVIINIFLYFIDNKFNLRKLFNDRFDLKLLAIISFLALYFFIRQKVIDPDIRFGIIFGTFYFLFFSKKMLR</sequence>
<evidence type="ECO:0000313" key="2">
    <source>
        <dbReference type="EMBL" id="AOT69080.1"/>
    </source>
</evidence>
<feature type="transmembrane region" description="Helical" evidence="1">
    <location>
        <begin position="67"/>
        <end position="83"/>
    </location>
</feature>
<dbReference type="Proteomes" id="UP000095743">
    <property type="component" value="Chromosome"/>
</dbReference>
<evidence type="ECO:0000256" key="1">
    <source>
        <dbReference type="SAM" id="Phobius"/>
    </source>
</evidence>
<keyword evidence="3" id="KW-1185">Reference proteome</keyword>
<gene>
    <name evidence="2" type="ORF">Gferi_05605</name>
</gene>
<proteinExistence type="predicted"/>
<feature type="transmembrane region" description="Helical" evidence="1">
    <location>
        <begin position="6"/>
        <end position="26"/>
    </location>
</feature>